<protein>
    <submittedName>
        <fullName evidence="1">Uncharacterized protein</fullName>
    </submittedName>
</protein>
<accession>A0ABV6R0X5</accession>
<sequence>MKVVVHTCARRRDDKFLITFRLPGGSMGSAISDREHREGESVVVRDGRVVR</sequence>
<name>A0ABV6R0X5_9CAUL</name>
<evidence type="ECO:0000313" key="1">
    <source>
        <dbReference type="EMBL" id="MFC0633270.1"/>
    </source>
</evidence>
<dbReference type="RefSeq" id="WP_376834966.1">
    <property type="nucleotide sequence ID" value="NZ_JBHLSW010000003.1"/>
</dbReference>
<reference evidence="1 2" key="1">
    <citation type="submission" date="2024-09" db="EMBL/GenBank/DDBJ databases">
        <authorList>
            <person name="Sun Q."/>
            <person name="Mori K."/>
        </authorList>
    </citation>
    <scope>NUCLEOTIDE SEQUENCE [LARGE SCALE GENOMIC DNA]</scope>
    <source>
        <strain evidence="1 2">NCAIM B.02621</strain>
    </source>
</reference>
<gene>
    <name evidence="1" type="ORF">ACFFGE_05175</name>
</gene>
<keyword evidence="2" id="KW-1185">Reference proteome</keyword>
<dbReference type="EMBL" id="JBHLSW010000003">
    <property type="protein sequence ID" value="MFC0633270.1"/>
    <property type="molecule type" value="Genomic_DNA"/>
</dbReference>
<dbReference type="Proteomes" id="UP001589906">
    <property type="component" value="Unassembled WGS sequence"/>
</dbReference>
<evidence type="ECO:0000313" key="2">
    <source>
        <dbReference type="Proteomes" id="UP001589906"/>
    </source>
</evidence>
<organism evidence="1 2">
    <name type="scientific">Brevundimonas balnearis</name>
    <dbReference type="NCBI Taxonomy" id="1572858"/>
    <lineage>
        <taxon>Bacteria</taxon>
        <taxon>Pseudomonadati</taxon>
        <taxon>Pseudomonadota</taxon>
        <taxon>Alphaproteobacteria</taxon>
        <taxon>Caulobacterales</taxon>
        <taxon>Caulobacteraceae</taxon>
        <taxon>Brevundimonas</taxon>
    </lineage>
</organism>
<comment type="caution">
    <text evidence="1">The sequence shown here is derived from an EMBL/GenBank/DDBJ whole genome shotgun (WGS) entry which is preliminary data.</text>
</comment>
<proteinExistence type="predicted"/>